<dbReference type="InterPro" id="IPR050150">
    <property type="entry name" value="IgV_Light_Chain"/>
</dbReference>
<keyword evidence="7" id="KW-0472">Membrane</keyword>
<keyword evidence="14" id="KW-1185">Reference proteome</keyword>
<dbReference type="SMART" id="SM00406">
    <property type="entry name" value="IGv"/>
    <property type="match status" value="4"/>
</dbReference>
<evidence type="ECO:0000256" key="3">
    <source>
        <dbReference type="ARBA" id="ARBA00022475"/>
    </source>
</evidence>
<dbReference type="AlphaFoldDB" id="A0A6B0S643"/>
<evidence type="ECO:0000256" key="6">
    <source>
        <dbReference type="ARBA" id="ARBA00022859"/>
    </source>
</evidence>
<dbReference type="Pfam" id="PF07686">
    <property type="entry name" value="V-set"/>
    <property type="match status" value="4"/>
</dbReference>
<dbReference type="PROSITE" id="PS00290">
    <property type="entry name" value="IG_MHC"/>
    <property type="match status" value="1"/>
</dbReference>
<accession>A0A6B0S643</accession>
<dbReference type="SUPFAM" id="SSF48726">
    <property type="entry name" value="Immunoglobulin"/>
    <property type="match status" value="5"/>
</dbReference>
<feature type="domain" description="Ig-like" evidence="12">
    <location>
        <begin position="9"/>
        <end position="122"/>
    </location>
</feature>
<gene>
    <name evidence="13" type="ORF">E5288_WYG019143</name>
</gene>
<organism evidence="13 14">
    <name type="scientific">Bos mutus</name>
    <name type="common">wild yak</name>
    <dbReference type="NCBI Taxonomy" id="72004"/>
    <lineage>
        <taxon>Eukaryota</taxon>
        <taxon>Metazoa</taxon>
        <taxon>Chordata</taxon>
        <taxon>Craniata</taxon>
        <taxon>Vertebrata</taxon>
        <taxon>Euteleostomi</taxon>
        <taxon>Mammalia</taxon>
        <taxon>Eutheria</taxon>
        <taxon>Laurasiatheria</taxon>
        <taxon>Artiodactyla</taxon>
        <taxon>Ruminantia</taxon>
        <taxon>Pecora</taxon>
        <taxon>Bovidae</taxon>
        <taxon>Bovinae</taxon>
        <taxon>Bos</taxon>
    </lineage>
</organism>
<feature type="signal peptide" evidence="11">
    <location>
        <begin position="1"/>
        <end position="20"/>
    </location>
</feature>
<keyword evidence="6" id="KW-0391">Immunity</keyword>
<keyword evidence="3" id="KW-1003">Cell membrane</keyword>
<dbReference type="GO" id="GO:0005886">
    <property type="term" value="C:plasma membrane"/>
    <property type="evidence" value="ECO:0007669"/>
    <property type="project" value="UniProtKB-SubCell"/>
</dbReference>
<dbReference type="InterPro" id="IPR003597">
    <property type="entry name" value="Ig_C1-set"/>
</dbReference>
<dbReference type="Pfam" id="PF07654">
    <property type="entry name" value="C1-set"/>
    <property type="match status" value="1"/>
</dbReference>
<dbReference type="InterPro" id="IPR003006">
    <property type="entry name" value="Ig/MHC_CS"/>
</dbReference>
<keyword evidence="8" id="KW-1015">Disulfide bond</keyword>
<dbReference type="CDD" id="cd07699">
    <property type="entry name" value="IgC1_L"/>
    <property type="match status" value="1"/>
</dbReference>
<evidence type="ECO:0000256" key="1">
    <source>
        <dbReference type="ARBA" id="ARBA00004236"/>
    </source>
</evidence>
<dbReference type="SMART" id="SM00409">
    <property type="entry name" value="IG"/>
    <property type="match status" value="4"/>
</dbReference>
<name>A0A6B0S643_9CETA</name>
<evidence type="ECO:0000313" key="14">
    <source>
        <dbReference type="Proteomes" id="UP000322234"/>
    </source>
</evidence>
<sequence>MAWTPLLLPLLTLCTGSVVSYELTQPTSVSVALGQTAKITCSGDLLDEQYTQWYQQKPGQGPVMVIYKDSERPSGISDRFSGSSSGKTATLTISGAQTEDEADYYCSVVSYELTQLTSVSVALGQTAKITCSGELLDEQYTQWYQQKPGQAPKLVIYKDSKRRSGIPDQFSGSSSGKTAILTISGVRAEDEADYYSPGELWTQQGQAWPGSPGAEPPGGPSSQASRRHLRGPLGDEPWVSDKLCVPPAALSAPGAAPLPGCRRPSSCSVPGRKPHSGLDLQIQLTQPPAVSVSLGQTASIACQGDDLELLSAHWYQQKPGQAPVLVIYADDNLASGIPDRFSGSKSDTTATLTIRGAQAEDEADYYCPVSSYELTQSPPASMSPGQTARITCGGPSVGGENVEWHQQKPGQARAPVIYGDDNRPTGVPDQFSGANSGNMATLTISGARAKDEADYYCQPKSPPSVTLFPPSTEELSANKATLVCLISDFYPGSVTVVWKADGSTITRNVETTRASKQSNSKYAASSYLSLTGTDWKSKGSYSCEVTHEGSTVTKTVKPSACS</sequence>
<dbReference type="GO" id="GO:0002376">
    <property type="term" value="P:immune system process"/>
    <property type="evidence" value="ECO:0007669"/>
    <property type="project" value="UniProtKB-KW"/>
</dbReference>
<dbReference type="EMBL" id="VBQZ03000198">
    <property type="protein sequence ID" value="MXQ97660.1"/>
    <property type="molecule type" value="Genomic_DNA"/>
</dbReference>
<dbReference type="Gene3D" id="2.60.40.10">
    <property type="entry name" value="Immunoglobulins"/>
    <property type="match status" value="5"/>
</dbReference>
<evidence type="ECO:0000259" key="12">
    <source>
        <dbReference type="PROSITE" id="PS50835"/>
    </source>
</evidence>
<keyword evidence="5 11" id="KW-0732">Signal</keyword>
<dbReference type="Proteomes" id="UP000322234">
    <property type="component" value="Unassembled WGS sequence"/>
</dbReference>
<evidence type="ECO:0000256" key="5">
    <source>
        <dbReference type="ARBA" id="ARBA00022729"/>
    </source>
</evidence>
<evidence type="ECO:0000256" key="7">
    <source>
        <dbReference type="ARBA" id="ARBA00023136"/>
    </source>
</evidence>
<feature type="region of interest" description="Disordered" evidence="10">
    <location>
        <begin position="202"/>
        <end position="233"/>
    </location>
</feature>
<feature type="domain" description="Ig-like" evidence="12">
    <location>
        <begin position="463"/>
        <end position="557"/>
    </location>
</feature>
<evidence type="ECO:0000256" key="9">
    <source>
        <dbReference type="ARBA" id="ARBA00023319"/>
    </source>
</evidence>
<keyword evidence="9" id="KW-0393">Immunoglobulin domain</keyword>
<dbReference type="SMART" id="SM00407">
    <property type="entry name" value="IGc1"/>
    <property type="match status" value="1"/>
</dbReference>
<feature type="domain" description="Ig-like" evidence="12">
    <location>
        <begin position="385"/>
        <end position="458"/>
    </location>
</feature>
<dbReference type="FunFam" id="2.60.40.10:FF:000283">
    <property type="entry name" value="Immunoglobulin kappa constant"/>
    <property type="match status" value="1"/>
</dbReference>
<keyword evidence="4" id="KW-0964">Secreted</keyword>
<reference evidence="13" key="1">
    <citation type="submission" date="2019-10" db="EMBL/GenBank/DDBJ databases">
        <title>The sequence and de novo assembly of the wild yak genome.</title>
        <authorList>
            <person name="Liu Y."/>
        </authorList>
    </citation>
    <scope>NUCLEOTIDE SEQUENCE [LARGE SCALE GENOMIC DNA]</scope>
    <source>
        <strain evidence="13">WY2019</strain>
    </source>
</reference>
<dbReference type="InterPro" id="IPR013783">
    <property type="entry name" value="Ig-like_fold"/>
</dbReference>
<feature type="region of interest" description="Disordered" evidence="10">
    <location>
        <begin position="254"/>
        <end position="274"/>
    </location>
</feature>
<evidence type="ECO:0000313" key="13">
    <source>
        <dbReference type="EMBL" id="MXQ97660.1"/>
    </source>
</evidence>
<proteinExistence type="predicted"/>
<dbReference type="InterPro" id="IPR003599">
    <property type="entry name" value="Ig_sub"/>
</dbReference>
<dbReference type="InterPro" id="IPR013106">
    <property type="entry name" value="Ig_V-set"/>
</dbReference>
<dbReference type="FunFam" id="2.60.40.10:FF:000620">
    <property type="entry name" value="Immunoglobulin lambda locus"/>
    <property type="match status" value="3"/>
</dbReference>
<dbReference type="PROSITE" id="PS50835">
    <property type="entry name" value="IG_LIKE"/>
    <property type="match status" value="4"/>
</dbReference>
<dbReference type="InterPro" id="IPR007110">
    <property type="entry name" value="Ig-like_dom"/>
</dbReference>
<evidence type="ECO:0000256" key="10">
    <source>
        <dbReference type="SAM" id="MobiDB-lite"/>
    </source>
</evidence>
<comment type="subcellular location">
    <subcellularLocation>
        <location evidence="1">Cell membrane</location>
    </subcellularLocation>
    <subcellularLocation>
        <location evidence="2">Secreted</location>
    </subcellularLocation>
</comment>
<protein>
    <recommendedName>
        <fullName evidence="12">Ig-like domain-containing protein</fullName>
    </recommendedName>
</protein>
<dbReference type="GO" id="GO:0005576">
    <property type="term" value="C:extracellular region"/>
    <property type="evidence" value="ECO:0007669"/>
    <property type="project" value="UniProtKB-SubCell"/>
</dbReference>
<dbReference type="InterPro" id="IPR036179">
    <property type="entry name" value="Ig-like_dom_sf"/>
</dbReference>
<evidence type="ECO:0000256" key="4">
    <source>
        <dbReference type="ARBA" id="ARBA00022525"/>
    </source>
</evidence>
<evidence type="ECO:0000256" key="8">
    <source>
        <dbReference type="ARBA" id="ARBA00023157"/>
    </source>
</evidence>
<feature type="domain" description="Ig-like" evidence="12">
    <location>
        <begin position="264"/>
        <end position="383"/>
    </location>
</feature>
<evidence type="ECO:0000256" key="11">
    <source>
        <dbReference type="SAM" id="SignalP"/>
    </source>
</evidence>
<evidence type="ECO:0000256" key="2">
    <source>
        <dbReference type="ARBA" id="ARBA00004613"/>
    </source>
</evidence>
<feature type="chain" id="PRO_5025499142" description="Ig-like domain-containing protein" evidence="11">
    <location>
        <begin position="21"/>
        <end position="562"/>
    </location>
</feature>
<comment type="caution">
    <text evidence="13">The sequence shown here is derived from an EMBL/GenBank/DDBJ whole genome shotgun (WGS) entry which is preliminary data.</text>
</comment>
<dbReference type="PANTHER" id="PTHR23267">
    <property type="entry name" value="IMMUNOGLOBULIN LIGHT CHAIN"/>
    <property type="match status" value="1"/>
</dbReference>